<name>A0A7J2U178_9CREN</name>
<evidence type="ECO:0000256" key="1">
    <source>
        <dbReference type="ARBA" id="ARBA00004651"/>
    </source>
</evidence>
<feature type="transmembrane region" description="Helical" evidence="5">
    <location>
        <begin position="152"/>
        <end position="179"/>
    </location>
</feature>
<evidence type="ECO:0000256" key="5">
    <source>
        <dbReference type="SAM" id="Phobius"/>
    </source>
</evidence>
<dbReference type="AlphaFoldDB" id="A0A7J2U178"/>
<dbReference type="PANTHER" id="PTHR42723:SF1">
    <property type="entry name" value="CHLOROPHYLL SYNTHASE, CHLOROPLASTIC"/>
    <property type="match status" value="1"/>
</dbReference>
<dbReference type="Gene3D" id="1.10.357.140">
    <property type="entry name" value="UbiA prenyltransferase"/>
    <property type="match status" value="1"/>
</dbReference>
<dbReference type="PANTHER" id="PTHR42723">
    <property type="entry name" value="CHLOROPHYLL SYNTHASE"/>
    <property type="match status" value="1"/>
</dbReference>
<keyword evidence="3 5" id="KW-1133">Transmembrane helix</keyword>
<dbReference type="CDD" id="cd13961">
    <property type="entry name" value="PT_UbiA_DGGGPS"/>
    <property type="match status" value="1"/>
</dbReference>
<dbReference type="GO" id="GO:0016765">
    <property type="term" value="F:transferase activity, transferring alkyl or aryl (other than methyl) groups"/>
    <property type="evidence" value="ECO:0007669"/>
    <property type="project" value="InterPro"/>
</dbReference>
<dbReference type="Gene3D" id="1.20.120.1780">
    <property type="entry name" value="UbiA prenyltransferase"/>
    <property type="match status" value="1"/>
</dbReference>
<dbReference type="InterPro" id="IPR000537">
    <property type="entry name" value="UbiA_prenyltransferase"/>
</dbReference>
<evidence type="ECO:0000313" key="6">
    <source>
        <dbReference type="EMBL" id="HEM66013.1"/>
    </source>
</evidence>
<evidence type="ECO:0008006" key="7">
    <source>
        <dbReference type="Google" id="ProtNLM"/>
    </source>
</evidence>
<proteinExistence type="predicted"/>
<comment type="subcellular location">
    <subcellularLocation>
        <location evidence="1">Cell membrane</location>
        <topology evidence="1">Multi-pass membrane protein</topology>
    </subcellularLocation>
</comment>
<gene>
    <name evidence="6" type="ORF">ENO26_00275</name>
</gene>
<feature type="transmembrane region" description="Helical" evidence="5">
    <location>
        <begin position="94"/>
        <end position="113"/>
    </location>
</feature>
<dbReference type="InterPro" id="IPR044878">
    <property type="entry name" value="UbiA_sf"/>
</dbReference>
<accession>A0A7J2U178</accession>
<keyword evidence="4 5" id="KW-0472">Membrane</keyword>
<protein>
    <recommendedName>
        <fullName evidence="7">Geranylgeranylglycerol-phosphate geranylgeranyltransferase</fullName>
    </recommendedName>
</protein>
<keyword evidence="2 5" id="KW-0812">Transmembrane</keyword>
<organism evidence="6">
    <name type="scientific">Ignisphaera aggregans</name>
    <dbReference type="NCBI Taxonomy" id="334771"/>
    <lineage>
        <taxon>Archaea</taxon>
        <taxon>Thermoproteota</taxon>
        <taxon>Thermoprotei</taxon>
        <taxon>Desulfurococcales</taxon>
        <taxon>Desulfurococcaceae</taxon>
        <taxon>Ignisphaera</taxon>
    </lineage>
</organism>
<dbReference type="EMBL" id="DSEU01000001">
    <property type="protein sequence ID" value="HEM66013.1"/>
    <property type="molecule type" value="Genomic_DNA"/>
</dbReference>
<dbReference type="GO" id="GO:0005886">
    <property type="term" value="C:plasma membrane"/>
    <property type="evidence" value="ECO:0007669"/>
    <property type="project" value="UniProtKB-SubCell"/>
</dbReference>
<comment type="caution">
    <text evidence="6">The sequence shown here is derived from an EMBL/GenBank/DDBJ whole genome shotgun (WGS) entry which is preliminary data.</text>
</comment>
<feature type="transmembrane region" description="Helical" evidence="5">
    <location>
        <begin position="185"/>
        <end position="211"/>
    </location>
</feature>
<evidence type="ECO:0000256" key="2">
    <source>
        <dbReference type="ARBA" id="ARBA00022692"/>
    </source>
</evidence>
<feature type="transmembrane region" description="Helical" evidence="5">
    <location>
        <begin position="56"/>
        <end position="87"/>
    </location>
</feature>
<sequence length="243" mass="26874">MNILNMVKLFSTAFFIGSGGNIINDYYDRNVDAINKPWRPIPSGLIKPREALIMSLIFFVIGMLLALSHSIVCSLIAFIAIVLVYLYSYCLKKVFLVGNITIAFLTALAIIYGSAFSQFTIHVALASLYAFLFNLGREFLKGIEDVEGDKMFGIITIASIYGTQVAFYISVTVFISLIMLSIMPIFILGYGVAYAVLALFVDVIVIISLMYARSLRSYDALKATRMLKSAAFAGLFAFLLHSI</sequence>
<reference evidence="6" key="1">
    <citation type="journal article" date="2020" name="mSystems">
        <title>Genome- and Community-Level Interaction Insights into Carbon Utilization and Element Cycling Functions of Hydrothermarchaeota in Hydrothermal Sediment.</title>
        <authorList>
            <person name="Zhou Z."/>
            <person name="Liu Y."/>
            <person name="Xu W."/>
            <person name="Pan J."/>
            <person name="Luo Z.H."/>
            <person name="Li M."/>
        </authorList>
    </citation>
    <scope>NUCLEOTIDE SEQUENCE [LARGE SCALE GENOMIC DNA]</scope>
    <source>
        <strain evidence="6">SpSt-125</strain>
    </source>
</reference>
<evidence type="ECO:0000256" key="4">
    <source>
        <dbReference type="ARBA" id="ARBA00023136"/>
    </source>
</evidence>
<evidence type="ECO:0000256" key="3">
    <source>
        <dbReference type="ARBA" id="ARBA00022989"/>
    </source>
</evidence>
<feature type="transmembrane region" description="Helical" evidence="5">
    <location>
        <begin position="119"/>
        <end position="140"/>
    </location>
</feature>
<dbReference type="InterPro" id="IPR050475">
    <property type="entry name" value="Prenyltransferase_related"/>
</dbReference>
<dbReference type="Pfam" id="PF01040">
    <property type="entry name" value="UbiA"/>
    <property type="match status" value="1"/>
</dbReference>